<dbReference type="EMBL" id="JAMQOQ010000002">
    <property type="protein sequence ID" value="MDS0293813.1"/>
    <property type="molecule type" value="Genomic_DNA"/>
</dbReference>
<dbReference type="InterPro" id="IPR036663">
    <property type="entry name" value="Fumarylacetoacetase_C_sf"/>
</dbReference>
<evidence type="ECO:0000313" key="4">
    <source>
        <dbReference type="EMBL" id="MDS0293813.1"/>
    </source>
</evidence>
<dbReference type="InterPro" id="IPR011234">
    <property type="entry name" value="Fumarylacetoacetase-like_C"/>
</dbReference>
<comment type="similarity">
    <text evidence="1">Belongs to the FAH family.</text>
</comment>
<evidence type="ECO:0000259" key="3">
    <source>
        <dbReference type="Pfam" id="PF01557"/>
    </source>
</evidence>
<evidence type="ECO:0000256" key="2">
    <source>
        <dbReference type="ARBA" id="ARBA00022723"/>
    </source>
</evidence>
<protein>
    <submittedName>
        <fullName evidence="4">Fumarylacetoacetate hydrolase family protein</fullName>
    </submittedName>
</protein>
<evidence type="ECO:0000256" key="1">
    <source>
        <dbReference type="ARBA" id="ARBA00010211"/>
    </source>
</evidence>
<name>A0ABU2G0X3_9EURY</name>
<comment type="caution">
    <text evidence="4">The sequence shown here is derived from an EMBL/GenBank/DDBJ whole genome shotgun (WGS) entry which is preliminary data.</text>
</comment>
<dbReference type="Proteomes" id="UP001254813">
    <property type="component" value="Unassembled WGS sequence"/>
</dbReference>
<accession>A0ABU2G0X3</accession>
<feature type="domain" description="Fumarylacetoacetase-like C-terminal" evidence="3">
    <location>
        <begin position="104"/>
        <end position="287"/>
    </location>
</feature>
<dbReference type="Pfam" id="PF01557">
    <property type="entry name" value="FAA_hydrolase"/>
    <property type="match status" value="1"/>
</dbReference>
<keyword evidence="5" id="KW-1185">Reference proteome</keyword>
<gene>
    <name evidence="4" type="ORF">NDI79_06470</name>
</gene>
<proteinExistence type="inferred from homology"/>
<dbReference type="Gene3D" id="3.90.850.10">
    <property type="entry name" value="Fumarylacetoacetase-like, C-terminal domain"/>
    <property type="match status" value="1"/>
</dbReference>
<dbReference type="InterPro" id="IPR051121">
    <property type="entry name" value="FAH"/>
</dbReference>
<dbReference type="PANTHER" id="PTHR42796:SF7">
    <property type="entry name" value="2-DEHYDRO-3-DEOXY-D-ARABINONATE DEHYDRATASE"/>
    <property type="match status" value="1"/>
</dbReference>
<dbReference type="RefSeq" id="WP_310927670.1">
    <property type="nucleotide sequence ID" value="NZ_JAMQOQ010000002.1"/>
</dbReference>
<keyword evidence="4" id="KW-0378">Hydrolase</keyword>
<dbReference type="PANTHER" id="PTHR42796">
    <property type="entry name" value="FUMARYLACETOACETATE HYDROLASE DOMAIN-CONTAINING PROTEIN 2A-RELATED"/>
    <property type="match status" value="1"/>
</dbReference>
<dbReference type="SUPFAM" id="SSF56529">
    <property type="entry name" value="FAH"/>
    <property type="match status" value="1"/>
</dbReference>
<keyword evidence="2" id="KW-0479">Metal-binding</keyword>
<sequence>MRYFRVRIGSDDPRLVARDGRTAYDLSSARPALSSFRDLAMVASTTDRGVDDVAEALLDDAPVVGEDDVESGAVRPVVPDEVWAAGVTYEVSGDAREDESGRPEMYQQVFESERPELFFKATPSRTVGPDDEIGVREDSEWDVPEPELGVVLYEGDIVGYTVGDDVSSRDLEGQNPLYLPQAKVFERCCAVGPCVASPETVADPHDLEMSMTISRDGETAFEGETDTSLMARTCEELVSYRNRHDETPELSVLLTGTSIVPPAEFTLREGDHVEIAIENVGTLTNTVTTV</sequence>
<dbReference type="GO" id="GO:0016787">
    <property type="term" value="F:hydrolase activity"/>
    <property type="evidence" value="ECO:0007669"/>
    <property type="project" value="UniProtKB-KW"/>
</dbReference>
<evidence type="ECO:0000313" key="5">
    <source>
        <dbReference type="Proteomes" id="UP001254813"/>
    </source>
</evidence>
<organism evidence="4 5">
    <name type="scientific">Halogeometricum luteum</name>
    <dbReference type="NCBI Taxonomy" id="2950537"/>
    <lineage>
        <taxon>Archaea</taxon>
        <taxon>Methanobacteriati</taxon>
        <taxon>Methanobacteriota</taxon>
        <taxon>Stenosarchaea group</taxon>
        <taxon>Halobacteria</taxon>
        <taxon>Halobacteriales</taxon>
        <taxon>Haloferacaceae</taxon>
        <taxon>Halogeometricum</taxon>
    </lineage>
</organism>
<reference evidence="4 5" key="1">
    <citation type="submission" date="2022-06" db="EMBL/GenBank/DDBJ databases">
        <title>Halogeometricum sp. a new haloarchaeum isolate from saline soil.</title>
        <authorList>
            <person name="Strakova D."/>
            <person name="Galisteo C."/>
            <person name="Sanchez-Porro C."/>
            <person name="Ventosa A."/>
        </authorList>
    </citation>
    <scope>NUCLEOTIDE SEQUENCE [LARGE SCALE GENOMIC DNA]</scope>
    <source>
        <strain evidence="5">S3BR25-2</strain>
    </source>
</reference>